<feature type="compositionally biased region" description="Basic residues" evidence="1">
    <location>
        <begin position="302"/>
        <end position="318"/>
    </location>
</feature>
<feature type="compositionally biased region" description="Low complexity" evidence="1">
    <location>
        <begin position="831"/>
        <end position="845"/>
    </location>
</feature>
<gene>
    <name evidence="2" type="ORF">UA08_00863</name>
</gene>
<name>A0A225B963_TALAT</name>
<feature type="compositionally biased region" description="Low complexity" evidence="1">
    <location>
        <begin position="661"/>
        <end position="671"/>
    </location>
</feature>
<feature type="region of interest" description="Disordered" evidence="1">
    <location>
        <begin position="1"/>
        <end position="418"/>
    </location>
</feature>
<feature type="compositionally biased region" description="Polar residues" evidence="1">
    <location>
        <begin position="787"/>
        <end position="808"/>
    </location>
</feature>
<dbReference type="EMBL" id="LFMY01000001">
    <property type="protein sequence ID" value="OKL63936.1"/>
    <property type="molecule type" value="Genomic_DNA"/>
</dbReference>
<dbReference type="GeneID" id="31000618"/>
<dbReference type="RefSeq" id="XP_020124057.1">
    <property type="nucleotide sequence ID" value="XM_020260716.1"/>
</dbReference>
<feature type="compositionally biased region" description="Basic and acidic residues" evidence="1">
    <location>
        <begin position="850"/>
        <end position="867"/>
    </location>
</feature>
<reference evidence="2 3" key="1">
    <citation type="submission" date="2015-06" db="EMBL/GenBank/DDBJ databases">
        <title>Talaromyces atroroseus IBT 11181 draft genome.</title>
        <authorList>
            <person name="Rasmussen K.B."/>
            <person name="Rasmussen S."/>
            <person name="Petersen B."/>
            <person name="Sicheritz-Ponten T."/>
            <person name="Mortensen U.H."/>
            <person name="Thrane U."/>
        </authorList>
    </citation>
    <scope>NUCLEOTIDE SEQUENCE [LARGE SCALE GENOMIC DNA]</scope>
    <source>
        <strain evidence="2 3">IBT 11181</strain>
    </source>
</reference>
<feature type="compositionally biased region" description="Polar residues" evidence="1">
    <location>
        <begin position="817"/>
        <end position="830"/>
    </location>
</feature>
<feature type="compositionally biased region" description="Basic residues" evidence="1">
    <location>
        <begin position="392"/>
        <end position="403"/>
    </location>
</feature>
<comment type="caution">
    <text evidence="2">The sequence shown here is derived from an EMBL/GenBank/DDBJ whole genome shotgun (WGS) entry which is preliminary data.</text>
</comment>
<evidence type="ECO:0008006" key="4">
    <source>
        <dbReference type="Google" id="ProtNLM"/>
    </source>
</evidence>
<dbReference type="Proteomes" id="UP000214365">
    <property type="component" value="Unassembled WGS sequence"/>
</dbReference>
<sequence>MDYNPDDHDGMTMPARPPNPPFQFPARASFDATSDNVPPPLPRFSFNPGNLHAPTPSTSTLTAPRPMGHRRRPSELIGGEGPPSPRMLGTSPGANDGESANPTQPAMGAIPRGPGRRGHAHRRSQAMSSMDLTALTLSGPPTLIVGSAPTSPADNKHEFQNHIRPMSRSAIDLIPHPSPPASPAKQSSHLRSDVPIAEPRPRPVSMISTDTSSSLSTVRPNHSRVSSAVPGNRVDDSSTEAVKARPKTADATLLVSKLHKPSEPLPDTEFLRRTSLGMGPLGLRQSSQTEDVSETESIKEKKPTKKDKKKKGKKNKKRKEGETAGCEDGKKRSSTEQELGHTQEPAAEKWDSASSFNSRSGAEDGHPKILDVSHSRKQKKVRTWAGAIFPLKNKRTHAKRPLSRRSPTPPPILTRTNSDMGSIEVNFDEDNTVIIRTPTNTITPNQSSQNTTETNDTTFEASWKPRSFYEQGAENDTFSPVIDLDAALGPFNTPEMSAGRVAGSAFSQATKRMYSGGRRGEFIGPEMRYHRRAESAPEMPPFDRSVLGIFPRLDTAMANADVFYEEEEDAFLAENDSHPEGNNLVADSVDAEISSVIEEESEDELAPSSSETLQAIVSQRTPTMGLPRDDGLGIQVAEETASVDDGPGDSVFEDDGDCDDGNNNNNNSENNASLHPQVHNKKSVEIVEVDQWTHSRATHHSNSPDVSPHMIAVDKRPCSSPLDLNSGLSQLTLPSRHASSSAFPSPDPSNMSFEGPRSATASSMTDNTTFNHSLHDQRHSSFEDVPSLSSSASTRTNFRGRFSSSFYPRSSGERLESFSNPMPPRTSQSNSAKRASLVSLSRLVGGSYGERSKLSHEEKPPADEIEKTRRRSHRVSRLMFWKSKDKQNNS</sequence>
<feature type="compositionally biased region" description="Polar residues" evidence="1">
    <location>
        <begin position="759"/>
        <end position="772"/>
    </location>
</feature>
<accession>A0A225B963</accession>
<feature type="compositionally biased region" description="Polar residues" evidence="1">
    <location>
        <begin position="696"/>
        <end position="705"/>
    </location>
</feature>
<proteinExistence type="predicted"/>
<dbReference type="STRING" id="1441469.A0A225B963"/>
<feature type="compositionally biased region" description="Basic and acidic residues" evidence="1">
    <location>
        <begin position="773"/>
        <end position="782"/>
    </location>
</feature>
<keyword evidence="3" id="KW-1185">Reference proteome</keyword>
<protein>
    <recommendedName>
        <fullName evidence="4">Cell wall proline rich protein</fullName>
    </recommendedName>
</protein>
<feature type="compositionally biased region" description="Basic and acidic residues" evidence="1">
    <location>
        <begin position="319"/>
        <end position="351"/>
    </location>
</feature>
<feature type="compositionally biased region" description="Basic and acidic residues" evidence="1">
    <location>
        <begin position="361"/>
        <end position="374"/>
    </location>
</feature>
<organism evidence="2 3">
    <name type="scientific">Talaromyces atroroseus</name>
    <dbReference type="NCBI Taxonomy" id="1441469"/>
    <lineage>
        <taxon>Eukaryota</taxon>
        <taxon>Fungi</taxon>
        <taxon>Dikarya</taxon>
        <taxon>Ascomycota</taxon>
        <taxon>Pezizomycotina</taxon>
        <taxon>Eurotiomycetes</taxon>
        <taxon>Eurotiomycetidae</taxon>
        <taxon>Eurotiales</taxon>
        <taxon>Trichocomaceae</taxon>
        <taxon>Talaromyces</taxon>
        <taxon>Talaromyces sect. Trachyspermi</taxon>
    </lineage>
</organism>
<evidence type="ECO:0000313" key="3">
    <source>
        <dbReference type="Proteomes" id="UP000214365"/>
    </source>
</evidence>
<feature type="compositionally biased region" description="Low complexity" evidence="1">
    <location>
        <begin position="205"/>
        <end position="217"/>
    </location>
</feature>
<feature type="region of interest" description="Disordered" evidence="1">
    <location>
        <begin position="639"/>
        <end position="679"/>
    </location>
</feature>
<feature type="compositionally biased region" description="Acidic residues" evidence="1">
    <location>
        <begin position="651"/>
        <end position="660"/>
    </location>
</feature>
<evidence type="ECO:0000313" key="2">
    <source>
        <dbReference type="EMBL" id="OKL63936.1"/>
    </source>
</evidence>
<dbReference type="AlphaFoldDB" id="A0A225B963"/>
<feature type="region of interest" description="Disordered" evidence="1">
    <location>
        <begin position="696"/>
        <end position="890"/>
    </location>
</feature>
<evidence type="ECO:0000256" key="1">
    <source>
        <dbReference type="SAM" id="MobiDB-lite"/>
    </source>
</evidence>
<dbReference type="OrthoDB" id="5406427at2759"/>
<feature type="compositionally biased region" description="Polar residues" evidence="1">
    <location>
        <begin position="722"/>
        <end position="733"/>
    </location>
</feature>
<feature type="compositionally biased region" description="Basic and acidic residues" evidence="1">
    <location>
        <begin position="1"/>
        <end position="10"/>
    </location>
</feature>
<feature type="compositionally biased region" description="Basic residues" evidence="1">
    <location>
        <begin position="114"/>
        <end position="124"/>
    </location>
</feature>
<feature type="compositionally biased region" description="Low complexity" evidence="1">
    <location>
        <begin position="53"/>
        <end position="66"/>
    </location>
</feature>